<evidence type="ECO:0000256" key="1">
    <source>
        <dbReference type="SAM" id="MobiDB-lite"/>
    </source>
</evidence>
<proteinExistence type="predicted"/>
<sequence length="97" mass="10882">MKHFLWGTAGQWSLAAGRGATLEKDRTGPLNAVHRRPPPGRTDCPVENTEEPSLGSNPFNNSLKLRLQLELLLKQLGGNKLDDSDRCVQEWQPKMVY</sequence>
<organism evidence="2 3">
    <name type="scientific">Tuber borchii</name>
    <name type="common">White truffle</name>
    <dbReference type="NCBI Taxonomy" id="42251"/>
    <lineage>
        <taxon>Eukaryota</taxon>
        <taxon>Fungi</taxon>
        <taxon>Dikarya</taxon>
        <taxon>Ascomycota</taxon>
        <taxon>Pezizomycotina</taxon>
        <taxon>Pezizomycetes</taxon>
        <taxon>Pezizales</taxon>
        <taxon>Tuberaceae</taxon>
        <taxon>Tuber</taxon>
    </lineage>
</organism>
<keyword evidence="3" id="KW-1185">Reference proteome</keyword>
<dbReference type="Proteomes" id="UP000244722">
    <property type="component" value="Unassembled WGS sequence"/>
</dbReference>
<name>A0A2T6ZA96_TUBBO</name>
<reference evidence="2 3" key="1">
    <citation type="submission" date="2017-04" db="EMBL/GenBank/DDBJ databases">
        <title>Draft genome sequence of Tuber borchii Vittad., a whitish edible truffle.</title>
        <authorList>
            <consortium name="DOE Joint Genome Institute"/>
            <person name="Murat C."/>
            <person name="Kuo A."/>
            <person name="Barry K.W."/>
            <person name="Clum A."/>
            <person name="Dockter R.B."/>
            <person name="Fauchery L."/>
            <person name="Iotti M."/>
            <person name="Kohler A."/>
            <person name="Labutti K."/>
            <person name="Lindquist E.A."/>
            <person name="Lipzen A."/>
            <person name="Ohm R.A."/>
            <person name="Wang M."/>
            <person name="Grigoriev I.V."/>
            <person name="Zambonelli A."/>
            <person name="Martin F.M."/>
        </authorList>
    </citation>
    <scope>NUCLEOTIDE SEQUENCE [LARGE SCALE GENOMIC DNA]</scope>
    <source>
        <strain evidence="2 3">Tbo3840</strain>
    </source>
</reference>
<accession>A0A2T6ZA96</accession>
<evidence type="ECO:0000313" key="2">
    <source>
        <dbReference type="EMBL" id="PUU72422.1"/>
    </source>
</evidence>
<evidence type="ECO:0000313" key="3">
    <source>
        <dbReference type="Proteomes" id="UP000244722"/>
    </source>
</evidence>
<feature type="region of interest" description="Disordered" evidence="1">
    <location>
        <begin position="18"/>
        <end position="59"/>
    </location>
</feature>
<comment type="caution">
    <text evidence="2">The sequence shown here is derived from an EMBL/GenBank/DDBJ whole genome shotgun (WGS) entry which is preliminary data.</text>
</comment>
<gene>
    <name evidence="2" type="ORF">B9Z19DRAFT_1197577</name>
</gene>
<dbReference type="EMBL" id="NESQ01000540">
    <property type="protein sequence ID" value="PUU72422.1"/>
    <property type="molecule type" value="Genomic_DNA"/>
</dbReference>
<protein>
    <submittedName>
        <fullName evidence="2">Uncharacterized protein</fullName>
    </submittedName>
</protein>
<dbReference type="AlphaFoldDB" id="A0A2T6ZA96"/>